<accession>A0A9Q1GNS2</accession>
<proteinExistence type="predicted"/>
<protein>
    <submittedName>
        <fullName evidence="1">Uncharacterized protein</fullName>
    </submittedName>
</protein>
<reference evidence="1" key="1">
    <citation type="submission" date="2022-04" db="EMBL/GenBank/DDBJ databases">
        <title>Carnegiea gigantea Genome sequencing and assembly v2.</title>
        <authorList>
            <person name="Copetti D."/>
            <person name="Sanderson M.J."/>
            <person name="Burquez A."/>
            <person name="Wojciechowski M.F."/>
        </authorList>
    </citation>
    <scope>NUCLEOTIDE SEQUENCE</scope>
    <source>
        <strain evidence="1">SGP5-SGP5p</strain>
        <tissue evidence="1">Aerial part</tissue>
    </source>
</reference>
<sequence>MNYWIAHFETNAYEHVSIYYFKLSSSTRLVSQGYPINLNRSRDKRYQSPSKLPRNPAPTAKLCVQSTTFTSPRVELGWEVWRKATVANCSSVLVHMLESQTPKHMLGSQVLGYNLVLVHKLECHTLLKLSTLVPEPQTPKHMLVLGYSLVMVHKLESHTLLKLSTLVPECQSRKHMMGSQVLEHSLVMVHKLESHAFPKLSTLVRETQPHRQLKACNLLAAASTWSDTR</sequence>
<keyword evidence="2" id="KW-1185">Reference proteome</keyword>
<dbReference type="Proteomes" id="UP001153076">
    <property type="component" value="Unassembled WGS sequence"/>
</dbReference>
<gene>
    <name evidence="1" type="ORF">Cgig2_026791</name>
</gene>
<evidence type="ECO:0000313" key="1">
    <source>
        <dbReference type="EMBL" id="KAJ8423373.1"/>
    </source>
</evidence>
<evidence type="ECO:0000313" key="2">
    <source>
        <dbReference type="Proteomes" id="UP001153076"/>
    </source>
</evidence>
<comment type="caution">
    <text evidence="1">The sequence shown here is derived from an EMBL/GenBank/DDBJ whole genome shotgun (WGS) entry which is preliminary data.</text>
</comment>
<dbReference type="AlphaFoldDB" id="A0A9Q1GNS2"/>
<name>A0A9Q1GNS2_9CARY</name>
<organism evidence="1 2">
    <name type="scientific">Carnegiea gigantea</name>
    <dbReference type="NCBI Taxonomy" id="171969"/>
    <lineage>
        <taxon>Eukaryota</taxon>
        <taxon>Viridiplantae</taxon>
        <taxon>Streptophyta</taxon>
        <taxon>Embryophyta</taxon>
        <taxon>Tracheophyta</taxon>
        <taxon>Spermatophyta</taxon>
        <taxon>Magnoliopsida</taxon>
        <taxon>eudicotyledons</taxon>
        <taxon>Gunneridae</taxon>
        <taxon>Pentapetalae</taxon>
        <taxon>Caryophyllales</taxon>
        <taxon>Cactineae</taxon>
        <taxon>Cactaceae</taxon>
        <taxon>Cactoideae</taxon>
        <taxon>Echinocereeae</taxon>
        <taxon>Carnegiea</taxon>
    </lineage>
</organism>
<dbReference type="EMBL" id="JAKOGI010001983">
    <property type="protein sequence ID" value="KAJ8423373.1"/>
    <property type="molecule type" value="Genomic_DNA"/>
</dbReference>